<evidence type="ECO:0000313" key="3">
    <source>
        <dbReference type="Proteomes" id="UP000269721"/>
    </source>
</evidence>
<dbReference type="Proteomes" id="UP000269721">
    <property type="component" value="Unassembled WGS sequence"/>
</dbReference>
<dbReference type="AlphaFoldDB" id="A0A4P9VWV7"/>
<evidence type="ECO:0000256" key="1">
    <source>
        <dbReference type="SAM" id="MobiDB-lite"/>
    </source>
</evidence>
<accession>A0A4P9VWV7</accession>
<protein>
    <submittedName>
        <fullName evidence="2">Uncharacterized protein</fullName>
    </submittedName>
</protein>
<feature type="region of interest" description="Disordered" evidence="1">
    <location>
        <begin position="200"/>
        <end position="234"/>
    </location>
</feature>
<dbReference type="EMBL" id="ML001567">
    <property type="protein sequence ID" value="RKO83173.1"/>
    <property type="molecule type" value="Genomic_DNA"/>
</dbReference>
<evidence type="ECO:0000313" key="2">
    <source>
        <dbReference type="EMBL" id="RKO83173.1"/>
    </source>
</evidence>
<sequence>MADIPVPKTHLAADYYRWLKQLVASATRWRKCAFQSSDAVVKLTLLPAFHQLPQADGSEEHLKTKSNNDSEAEAIDGDVHCDWDGDWDGDVNVNLTISVVAGVCLSVDDVQAIAKSLSNKRYDGKDPIAASYFNVAHELVSKAKSDWTRGEDCVAFEALEANMKKIAHHGNRGIVEKEGARIRAAVDKFYLQDLKDLHRRADGSEKQSETEAVPRRTQVLPSDPSFSTPPDRVGGFSDLDIQNFITIKKLSMEDHWAYNAAPRKLLSSPFFKCLEALDEETRRAEIVRFYSAVRRALRKCQCKH</sequence>
<gene>
    <name evidence="2" type="ORF">BDK51DRAFT_50239</name>
</gene>
<feature type="compositionally biased region" description="Basic and acidic residues" evidence="1">
    <location>
        <begin position="200"/>
        <end position="214"/>
    </location>
</feature>
<name>A0A4P9VWV7_9FUNG</name>
<keyword evidence="3" id="KW-1185">Reference proteome</keyword>
<reference evidence="3" key="1">
    <citation type="journal article" date="2018" name="Nat. Microbiol.">
        <title>Leveraging single-cell genomics to expand the fungal tree of life.</title>
        <authorList>
            <person name="Ahrendt S.R."/>
            <person name="Quandt C.A."/>
            <person name="Ciobanu D."/>
            <person name="Clum A."/>
            <person name="Salamov A."/>
            <person name="Andreopoulos B."/>
            <person name="Cheng J.F."/>
            <person name="Woyke T."/>
            <person name="Pelin A."/>
            <person name="Henrissat B."/>
            <person name="Reynolds N.K."/>
            <person name="Benny G.L."/>
            <person name="Smith M.E."/>
            <person name="James T.Y."/>
            <person name="Grigoriev I.V."/>
        </authorList>
    </citation>
    <scope>NUCLEOTIDE SEQUENCE [LARGE SCALE GENOMIC DNA]</scope>
</reference>
<organism evidence="2 3">
    <name type="scientific">Blyttiomyces helicus</name>
    <dbReference type="NCBI Taxonomy" id="388810"/>
    <lineage>
        <taxon>Eukaryota</taxon>
        <taxon>Fungi</taxon>
        <taxon>Fungi incertae sedis</taxon>
        <taxon>Chytridiomycota</taxon>
        <taxon>Chytridiomycota incertae sedis</taxon>
        <taxon>Chytridiomycetes</taxon>
        <taxon>Chytridiomycetes incertae sedis</taxon>
        <taxon>Blyttiomyces</taxon>
    </lineage>
</organism>
<proteinExistence type="predicted"/>